<feature type="region of interest" description="Disordered" evidence="2">
    <location>
        <begin position="393"/>
        <end position="659"/>
    </location>
</feature>
<dbReference type="eggNOG" id="KOG2177">
    <property type="taxonomic scope" value="Eukaryota"/>
</dbReference>
<evidence type="ECO:0000313" key="5">
    <source>
        <dbReference type="Proteomes" id="UP000030669"/>
    </source>
</evidence>
<feature type="compositionally biased region" description="Basic residues" evidence="2">
    <location>
        <begin position="35"/>
        <end position="48"/>
    </location>
</feature>
<feature type="compositionally biased region" description="Low complexity" evidence="2">
    <location>
        <begin position="106"/>
        <end position="118"/>
    </location>
</feature>
<keyword evidence="1" id="KW-0862">Zinc</keyword>
<keyword evidence="5" id="KW-1185">Reference proteome</keyword>
<dbReference type="OrthoDB" id="6105938at2759"/>
<feature type="compositionally biased region" description="Basic and acidic residues" evidence="2">
    <location>
        <begin position="613"/>
        <end position="630"/>
    </location>
</feature>
<organism evidence="4 5">
    <name type="scientific">Gloeophyllum trabeum (strain ATCC 11539 / FP-39264 / Madison 617)</name>
    <name type="common">Brown rot fungus</name>
    <dbReference type="NCBI Taxonomy" id="670483"/>
    <lineage>
        <taxon>Eukaryota</taxon>
        <taxon>Fungi</taxon>
        <taxon>Dikarya</taxon>
        <taxon>Basidiomycota</taxon>
        <taxon>Agaricomycotina</taxon>
        <taxon>Agaricomycetes</taxon>
        <taxon>Gloeophyllales</taxon>
        <taxon>Gloeophyllaceae</taxon>
        <taxon>Gloeophyllum</taxon>
    </lineage>
</organism>
<keyword evidence="1" id="KW-0863">Zinc-finger</keyword>
<feature type="compositionally biased region" description="Basic and acidic residues" evidence="2">
    <location>
        <begin position="17"/>
        <end position="34"/>
    </location>
</feature>
<reference evidence="4 5" key="1">
    <citation type="journal article" date="2012" name="Science">
        <title>The Paleozoic origin of enzymatic lignin decomposition reconstructed from 31 fungal genomes.</title>
        <authorList>
            <person name="Floudas D."/>
            <person name="Binder M."/>
            <person name="Riley R."/>
            <person name="Barry K."/>
            <person name="Blanchette R.A."/>
            <person name="Henrissat B."/>
            <person name="Martinez A.T."/>
            <person name="Otillar R."/>
            <person name="Spatafora J.W."/>
            <person name="Yadav J.S."/>
            <person name="Aerts A."/>
            <person name="Benoit I."/>
            <person name="Boyd A."/>
            <person name="Carlson A."/>
            <person name="Copeland A."/>
            <person name="Coutinho P.M."/>
            <person name="de Vries R.P."/>
            <person name="Ferreira P."/>
            <person name="Findley K."/>
            <person name="Foster B."/>
            <person name="Gaskell J."/>
            <person name="Glotzer D."/>
            <person name="Gorecki P."/>
            <person name="Heitman J."/>
            <person name="Hesse C."/>
            <person name="Hori C."/>
            <person name="Igarashi K."/>
            <person name="Jurgens J.A."/>
            <person name="Kallen N."/>
            <person name="Kersten P."/>
            <person name="Kohler A."/>
            <person name="Kuees U."/>
            <person name="Kumar T.K.A."/>
            <person name="Kuo A."/>
            <person name="LaButti K."/>
            <person name="Larrondo L.F."/>
            <person name="Lindquist E."/>
            <person name="Ling A."/>
            <person name="Lombard V."/>
            <person name="Lucas S."/>
            <person name="Lundell T."/>
            <person name="Martin R."/>
            <person name="McLaughlin D.J."/>
            <person name="Morgenstern I."/>
            <person name="Morin E."/>
            <person name="Murat C."/>
            <person name="Nagy L.G."/>
            <person name="Nolan M."/>
            <person name="Ohm R.A."/>
            <person name="Patyshakuliyeva A."/>
            <person name="Rokas A."/>
            <person name="Ruiz-Duenas F.J."/>
            <person name="Sabat G."/>
            <person name="Salamov A."/>
            <person name="Samejima M."/>
            <person name="Schmutz J."/>
            <person name="Slot J.C."/>
            <person name="St John F."/>
            <person name="Stenlid J."/>
            <person name="Sun H."/>
            <person name="Sun S."/>
            <person name="Syed K."/>
            <person name="Tsang A."/>
            <person name="Wiebenga A."/>
            <person name="Young D."/>
            <person name="Pisabarro A."/>
            <person name="Eastwood D.C."/>
            <person name="Martin F."/>
            <person name="Cullen D."/>
            <person name="Grigoriev I.V."/>
            <person name="Hibbett D.S."/>
        </authorList>
    </citation>
    <scope>NUCLEOTIDE SEQUENCE [LARGE SCALE GENOMIC DNA]</scope>
    <source>
        <strain evidence="4 5">ATCC 11539</strain>
    </source>
</reference>
<dbReference type="Pfam" id="PF13923">
    <property type="entry name" value="zf-C3HC4_2"/>
    <property type="match status" value="1"/>
</dbReference>
<dbReference type="GO" id="GO:0008270">
    <property type="term" value="F:zinc ion binding"/>
    <property type="evidence" value="ECO:0007669"/>
    <property type="project" value="UniProtKB-KW"/>
</dbReference>
<dbReference type="InterPro" id="IPR001841">
    <property type="entry name" value="Znf_RING"/>
</dbReference>
<dbReference type="GO" id="GO:0061630">
    <property type="term" value="F:ubiquitin protein ligase activity"/>
    <property type="evidence" value="ECO:0007669"/>
    <property type="project" value="TreeGrafter"/>
</dbReference>
<feature type="compositionally biased region" description="Basic and acidic residues" evidence="2">
    <location>
        <begin position="1"/>
        <end position="10"/>
    </location>
</feature>
<dbReference type="PANTHER" id="PTHR15898:SF13">
    <property type="entry name" value="BIFUNCTIONAL APOPTOSIS REGULATOR"/>
    <property type="match status" value="1"/>
</dbReference>
<keyword evidence="1" id="KW-0479">Metal-binding</keyword>
<evidence type="ECO:0000256" key="1">
    <source>
        <dbReference type="PROSITE-ProRule" id="PRU00175"/>
    </source>
</evidence>
<evidence type="ECO:0000313" key="4">
    <source>
        <dbReference type="EMBL" id="EPQ51850.1"/>
    </source>
</evidence>
<dbReference type="SMART" id="SM00184">
    <property type="entry name" value="RING"/>
    <property type="match status" value="1"/>
</dbReference>
<sequence length="659" mass="71123">MPGVASDHKRASSAQLAEERPAKKLKTDGSGERKERKRRNKKKKKVPVVKREEERALPVASGSGSEVKAEETTLESAAGSPVSRLHGSDGALPQGLVNGKGTMLNGAGSHGSSPSGSAKGKERAIDEDGLKETNDQLNDELSAKAKLLSQHTSLLGQLQQSLTCQICLDLLYKPYALAPCGHVACYTCLVRWFKGEGGENERPAIFKAKNCPHCRAPVREKPALVWSIKEMVSMVVKSGLVEGFTSLPEDLPPRAEAAVGPRRGRQPDPWDGIFRSSINFGHGMPALPHIAQMFQPLGANGLPIAAIPLPQNPVTMGIRDEEDGGIYRCNDCLHEIADGACTYCGRVYPGHAHHPHAHLHYDAEGYGDFDDFDDGSDGESVFGWGEAAPLGWLPVGLDSSDEHSQADDDEGPPRRYGLRAIEDGDGDGDGGDDDDESYESSFIDDDDAPPRPLPPFETVQAFLRDRSRSGAPAPEDETDGESRFEEVHSSAESSVRGVRGSPPHDAPGHSSRESSSSPGPSRGRRRAVVIDSDSEEEGSDKENQDDVVPGHSLADIVSAREFELYGDDGSVPRPSSSRRRLPRSSVVEDEDEPDSDESQYGYSVGGRSPPRGHWLEDESGGDRGSDEEYGGRPYLGDAWDEAGDYSDEHDGGNYLSDWD</sequence>
<dbReference type="KEGG" id="gtr:GLOTRDRAFT_123011"/>
<dbReference type="AlphaFoldDB" id="S7RC87"/>
<feature type="compositionally biased region" description="Basic and acidic residues" evidence="2">
    <location>
        <begin position="480"/>
        <end position="489"/>
    </location>
</feature>
<dbReference type="HOGENOM" id="CLU_018730_0_0_1"/>
<dbReference type="GO" id="GO:0005634">
    <property type="term" value="C:nucleus"/>
    <property type="evidence" value="ECO:0007669"/>
    <property type="project" value="TreeGrafter"/>
</dbReference>
<evidence type="ECO:0000256" key="2">
    <source>
        <dbReference type="SAM" id="MobiDB-lite"/>
    </source>
</evidence>
<feature type="compositionally biased region" description="Acidic residues" evidence="2">
    <location>
        <begin position="587"/>
        <end position="597"/>
    </location>
</feature>
<dbReference type="GeneID" id="19300904"/>
<feature type="domain" description="RING-type" evidence="3">
    <location>
        <begin position="164"/>
        <end position="215"/>
    </location>
</feature>
<dbReference type="OMA" id="CLDLMHK"/>
<dbReference type="GO" id="GO:0043161">
    <property type="term" value="P:proteasome-mediated ubiquitin-dependent protein catabolic process"/>
    <property type="evidence" value="ECO:0007669"/>
    <property type="project" value="TreeGrafter"/>
</dbReference>
<accession>S7RC87</accession>
<dbReference type="PROSITE" id="PS50089">
    <property type="entry name" value="ZF_RING_2"/>
    <property type="match status" value="1"/>
</dbReference>
<dbReference type="RefSeq" id="XP_007869737.1">
    <property type="nucleotide sequence ID" value="XM_007871546.1"/>
</dbReference>
<feature type="region of interest" description="Disordered" evidence="2">
    <location>
        <begin position="1"/>
        <end position="124"/>
    </location>
</feature>
<gene>
    <name evidence="4" type="ORF">GLOTRDRAFT_123011</name>
</gene>
<feature type="compositionally biased region" description="Acidic residues" evidence="2">
    <location>
        <begin position="423"/>
        <end position="447"/>
    </location>
</feature>
<dbReference type="EMBL" id="KB469309">
    <property type="protein sequence ID" value="EPQ51850.1"/>
    <property type="molecule type" value="Genomic_DNA"/>
</dbReference>
<dbReference type="Gene3D" id="3.30.40.10">
    <property type="entry name" value="Zinc/RING finger domain, C3HC4 (zinc finger)"/>
    <property type="match status" value="1"/>
</dbReference>
<dbReference type="STRING" id="670483.S7RC87"/>
<evidence type="ECO:0000259" key="3">
    <source>
        <dbReference type="PROSITE" id="PS50089"/>
    </source>
</evidence>
<dbReference type="Proteomes" id="UP000030669">
    <property type="component" value="Unassembled WGS sequence"/>
</dbReference>
<dbReference type="PANTHER" id="PTHR15898">
    <property type="entry name" value="BIFUNCTIONAL APOPTOSIS REGULATOR"/>
    <property type="match status" value="1"/>
</dbReference>
<dbReference type="InterPro" id="IPR013083">
    <property type="entry name" value="Znf_RING/FYVE/PHD"/>
</dbReference>
<proteinExistence type="predicted"/>
<feature type="compositionally biased region" description="Acidic residues" evidence="2">
    <location>
        <begin position="532"/>
        <end position="545"/>
    </location>
</feature>
<dbReference type="SUPFAM" id="SSF57850">
    <property type="entry name" value="RING/U-box"/>
    <property type="match status" value="1"/>
</dbReference>
<name>S7RC87_GLOTA</name>
<protein>
    <recommendedName>
        <fullName evidence="3">RING-type domain-containing protein</fullName>
    </recommendedName>
</protein>